<comment type="similarity">
    <text evidence="1">Belongs to the AB hydrolase superfamily. AB hydrolase 2 family.</text>
</comment>
<evidence type="ECO:0000256" key="3">
    <source>
        <dbReference type="ARBA" id="ARBA00014923"/>
    </source>
</evidence>
<dbReference type="Proteomes" id="UP001175228">
    <property type="component" value="Unassembled WGS sequence"/>
</dbReference>
<dbReference type="EMBL" id="JAUEPU010000050">
    <property type="protein sequence ID" value="KAK0485545.1"/>
    <property type="molecule type" value="Genomic_DNA"/>
</dbReference>
<evidence type="ECO:0000313" key="12">
    <source>
        <dbReference type="Proteomes" id="UP001175228"/>
    </source>
</evidence>
<dbReference type="PANTHER" id="PTHR10655">
    <property type="entry name" value="LYSOPHOSPHOLIPASE-RELATED"/>
    <property type="match status" value="1"/>
</dbReference>
<evidence type="ECO:0000256" key="9">
    <source>
        <dbReference type="ARBA" id="ARBA00047337"/>
    </source>
</evidence>
<dbReference type="GO" id="GO:0052689">
    <property type="term" value="F:carboxylic ester hydrolase activity"/>
    <property type="evidence" value="ECO:0007669"/>
    <property type="project" value="UniProtKB-KW"/>
</dbReference>
<keyword evidence="4" id="KW-0719">Serine esterase</keyword>
<dbReference type="InterPro" id="IPR003140">
    <property type="entry name" value="PLipase/COase/thioEstase"/>
</dbReference>
<evidence type="ECO:0000256" key="7">
    <source>
        <dbReference type="ARBA" id="ARBA00029392"/>
    </source>
</evidence>
<accession>A0AA39PJP3</accession>
<evidence type="ECO:0000256" key="5">
    <source>
        <dbReference type="ARBA" id="ARBA00022801"/>
    </source>
</evidence>
<dbReference type="InterPro" id="IPR029058">
    <property type="entry name" value="AB_hydrolase_fold"/>
</dbReference>
<evidence type="ECO:0000256" key="8">
    <source>
        <dbReference type="ARBA" id="ARBA00031195"/>
    </source>
</evidence>
<protein>
    <recommendedName>
        <fullName evidence="3">Acyl-protein thioesterase 1</fullName>
        <ecNumber evidence="2">3.1.2.22</ecNumber>
    </recommendedName>
    <alternativeName>
        <fullName evidence="8">Palmitoyl-protein hydrolase</fullName>
    </alternativeName>
</protein>
<comment type="caution">
    <text evidence="11">The sequence shown here is derived from an EMBL/GenBank/DDBJ whole genome shotgun (WGS) entry which is preliminary data.</text>
</comment>
<evidence type="ECO:0000256" key="6">
    <source>
        <dbReference type="ARBA" id="ARBA00022832"/>
    </source>
</evidence>
<sequence length="119" mass="12831">MRSNSCCPLATTTVLSIPMDPSQQPECLTIAAKSSSSVTVILIHGLGGNANEMKVYAQELAADPGLNHIKWVIPQASLQPCMRLGGRVVLAWYDSRSGPDDEEGILQSVETLSHLVRQE</sequence>
<evidence type="ECO:0000256" key="4">
    <source>
        <dbReference type="ARBA" id="ARBA00022487"/>
    </source>
</evidence>
<feature type="domain" description="Phospholipase/carboxylesterase/thioesterase" evidence="10">
    <location>
        <begin position="30"/>
        <end position="119"/>
    </location>
</feature>
<proteinExistence type="inferred from homology"/>
<keyword evidence="12" id="KW-1185">Reference proteome</keyword>
<keyword evidence="5" id="KW-0378">Hydrolase</keyword>
<dbReference type="Pfam" id="PF02230">
    <property type="entry name" value="Abhydrolase_2"/>
    <property type="match status" value="1"/>
</dbReference>
<gene>
    <name evidence="11" type="ORF">EDD18DRAFT_699714</name>
</gene>
<reference evidence="11" key="1">
    <citation type="submission" date="2023-06" db="EMBL/GenBank/DDBJ databases">
        <authorList>
            <consortium name="Lawrence Berkeley National Laboratory"/>
            <person name="Ahrendt S."/>
            <person name="Sahu N."/>
            <person name="Indic B."/>
            <person name="Wong-Bajracharya J."/>
            <person name="Merenyi Z."/>
            <person name="Ke H.-M."/>
            <person name="Monk M."/>
            <person name="Kocsube S."/>
            <person name="Drula E."/>
            <person name="Lipzen A."/>
            <person name="Balint B."/>
            <person name="Henrissat B."/>
            <person name="Andreopoulos B."/>
            <person name="Martin F.M."/>
            <person name="Harder C.B."/>
            <person name="Rigling D."/>
            <person name="Ford K.L."/>
            <person name="Foster G.D."/>
            <person name="Pangilinan J."/>
            <person name="Papanicolaou A."/>
            <person name="Barry K."/>
            <person name="LaButti K."/>
            <person name="Viragh M."/>
            <person name="Koriabine M."/>
            <person name="Yan M."/>
            <person name="Riley R."/>
            <person name="Champramary S."/>
            <person name="Plett K.L."/>
            <person name="Tsai I.J."/>
            <person name="Slot J."/>
            <person name="Sipos G."/>
            <person name="Plett J."/>
            <person name="Nagy L.G."/>
            <person name="Grigoriev I.V."/>
        </authorList>
    </citation>
    <scope>NUCLEOTIDE SEQUENCE</scope>
    <source>
        <strain evidence="11">HWK02</strain>
    </source>
</reference>
<evidence type="ECO:0000313" key="11">
    <source>
        <dbReference type="EMBL" id="KAK0485545.1"/>
    </source>
</evidence>
<comment type="function">
    <text evidence="7">Hydrolyzes fatty acids from S-acylated cysteine residues in proteins with a strong preference for palmitoylated G-alpha proteins over other acyl substrates. Mediates the deacylation of G-alpha proteins such as GPA1 in vivo, but has weak or no activity toward palmitoylated Ras proteins. Has weak lysophospholipase activity in vitro; however such activity may not exist in vivo.</text>
</comment>
<dbReference type="AlphaFoldDB" id="A0AA39PJP3"/>
<comment type="catalytic activity">
    <reaction evidence="9">
        <text>S-hexadecanoyl-L-cysteinyl-[protein] + H2O = L-cysteinyl-[protein] + hexadecanoate + H(+)</text>
        <dbReference type="Rhea" id="RHEA:19233"/>
        <dbReference type="Rhea" id="RHEA-COMP:10131"/>
        <dbReference type="Rhea" id="RHEA-COMP:11032"/>
        <dbReference type="ChEBI" id="CHEBI:7896"/>
        <dbReference type="ChEBI" id="CHEBI:15377"/>
        <dbReference type="ChEBI" id="CHEBI:15378"/>
        <dbReference type="ChEBI" id="CHEBI:29950"/>
        <dbReference type="ChEBI" id="CHEBI:74151"/>
        <dbReference type="EC" id="3.1.2.22"/>
    </reaction>
</comment>
<dbReference type="GO" id="GO:0006631">
    <property type="term" value="P:fatty acid metabolic process"/>
    <property type="evidence" value="ECO:0007669"/>
    <property type="project" value="UniProtKB-KW"/>
</dbReference>
<name>A0AA39PJP3_9AGAR</name>
<dbReference type="EC" id="3.1.2.22" evidence="2"/>
<keyword evidence="6" id="KW-0276">Fatty acid metabolism</keyword>
<evidence type="ECO:0000259" key="10">
    <source>
        <dbReference type="Pfam" id="PF02230"/>
    </source>
</evidence>
<evidence type="ECO:0000256" key="2">
    <source>
        <dbReference type="ARBA" id="ARBA00012423"/>
    </source>
</evidence>
<dbReference type="InterPro" id="IPR050565">
    <property type="entry name" value="LYPA1-2/EST-like"/>
</dbReference>
<dbReference type="Gene3D" id="3.40.50.1820">
    <property type="entry name" value="alpha/beta hydrolase"/>
    <property type="match status" value="1"/>
</dbReference>
<dbReference type="SUPFAM" id="SSF53474">
    <property type="entry name" value="alpha/beta-Hydrolases"/>
    <property type="match status" value="1"/>
</dbReference>
<evidence type="ECO:0000256" key="1">
    <source>
        <dbReference type="ARBA" id="ARBA00006499"/>
    </source>
</evidence>
<organism evidence="11 12">
    <name type="scientific">Armillaria luteobubalina</name>
    <dbReference type="NCBI Taxonomy" id="153913"/>
    <lineage>
        <taxon>Eukaryota</taxon>
        <taxon>Fungi</taxon>
        <taxon>Dikarya</taxon>
        <taxon>Basidiomycota</taxon>
        <taxon>Agaricomycotina</taxon>
        <taxon>Agaricomycetes</taxon>
        <taxon>Agaricomycetidae</taxon>
        <taxon>Agaricales</taxon>
        <taxon>Marasmiineae</taxon>
        <taxon>Physalacriaceae</taxon>
        <taxon>Armillaria</taxon>
    </lineage>
</organism>
<keyword evidence="6" id="KW-0443">Lipid metabolism</keyword>
<dbReference type="PANTHER" id="PTHR10655:SF17">
    <property type="entry name" value="LYSOPHOSPHOLIPASE-LIKE PROTEIN 1"/>
    <property type="match status" value="1"/>
</dbReference>
<dbReference type="GO" id="GO:0008474">
    <property type="term" value="F:palmitoyl-(protein) hydrolase activity"/>
    <property type="evidence" value="ECO:0007669"/>
    <property type="project" value="UniProtKB-EC"/>
</dbReference>